<feature type="signal peptide" evidence="2">
    <location>
        <begin position="1"/>
        <end position="22"/>
    </location>
</feature>
<dbReference type="AlphaFoldDB" id="A0A8J5X6Y9"/>
<keyword evidence="2" id="KW-0732">Signal</keyword>
<dbReference type="EMBL" id="JAGTXO010000068">
    <property type="protein sequence ID" value="KAG8457498.1"/>
    <property type="molecule type" value="Genomic_DNA"/>
</dbReference>
<accession>A0A8J5X6Y9</accession>
<feature type="chain" id="PRO_5035305093" description="H(+)-exporting diphosphatase" evidence="2">
    <location>
        <begin position="23"/>
        <end position="244"/>
    </location>
</feature>
<dbReference type="OrthoDB" id="418343at2759"/>
<dbReference type="InterPro" id="IPR021434">
    <property type="entry name" value="DUF3082"/>
</dbReference>
<comment type="caution">
    <text evidence="3">The sequence shown here is derived from an EMBL/GenBank/DDBJ whole genome shotgun (WGS) entry which is preliminary data.</text>
</comment>
<organism evidence="3 4">
    <name type="scientific">Diacronema lutheri</name>
    <name type="common">Unicellular marine alga</name>
    <name type="synonym">Monochrysis lutheri</name>
    <dbReference type="NCBI Taxonomy" id="2081491"/>
    <lineage>
        <taxon>Eukaryota</taxon>
        <taxon>Haptista</taxon>
        <taxon>Haptophyta</taxon>
        <taxon>Pavlovophyceae</taxon>
        <taxon>Pavlovales</taxon>
        <taxon>Pavlovaceae</taxon>
        <taxon>Diacronema</taxon>
    </lineage>
</organism>
<protein>
    <recommendedName>
        <fullName evidence="5">H(+)-exporting diphosphatase</fullName>
    </recommendedName>
</protein>
<evidence type="ECO:0000256" key="1">
    <source>
        <dbReference type="SAM" id="MobiDB-lite"/>
    </source>
</evidence>
<evidence type="ECO:0008006" key="5">
    <source>
        <dbReference type="Google" id="ProtNLM"/>
    </source>
</evidence>
<evidence type="ECO:0000313" key="3">
    <source>
        <dbReference type="EMBL" id="KAG8457498.1"/>
    </source>
</evidence>
<dbReference type="OMA" id="FARVSYG"/>
<reference evidence="3" key="1">
    <citation type="submission" date="2021-05" db="EMBL/GenBank/DDBJ databases">
        <title>The genome of the haptophyte Pavlova lutheri (Diacronema luteri, Pavlovales) - a model for lipid biosynthesis in eukaryotic algae.</title>
        <authorList>
            <person name="Hulatt C.J."/>
            <person name="Posewitz M.C."/>
        </authorList>
    </citation>
    <scope>NUCLEOTIDE SEQUENCE</scope>
    <source>
        <strain evidence="3">NIVA-4/92</strain>
    </source>
</reference>
<feature type="region of interest" description="Disordered" evidence="1">
    <location>
        <begin position="51"/>
        <end position="77"/>
    </location>
</feature>
<dbReference type="Pfam" id="PF11282">
    <property type="entry name" value="DUF3082"/>
    <property type="match status" value="1"/>
</dbReference>
<evidence type="ECO:0000313" key="4">
    <source>
        <dbReference type="Proteomes" id="UP000751190"/>
    </source>
</evidence>
<keyword evidence="4" id="KW-1185">Reference proteome</keyword>
<proteinExistence type="predicted"/>
<name>A0A8J5X6Y9_DIALT</name>
<sequence>MAGLLLIALHVAALVRPPHVAARPVARARARVVAAFGVDDEVPRVRFNRQAGAPPQFAPDGAPAADDADAAGAASDEQVQGQHALSVNARLQQRIDASVARLPRSRAKAVSTPVDLNGVQPWAALAGGVLYAAMAYGSWTATVVAAEWFTAHPPPMDVYVATRVAAIVRTVIIGLTSMFAGIATVTSAGMFGLFARVSYGVLTGELDPRAVAEAPSAAEVFDAAESDGVKQALDVLLPREWRRR</sequence>
<evidence type="ECO:0000256" key="2">
    <source>
        <dbReference type="SAM" id="SignalP"/>
    </source>
</evidence>
<feature type="compositionally biased region" description="Low complexity" evidence="1">
    <location>
        <begin position="51"/>
        <end position="74"/>
    </location>
</feature>
<dbReference type="Proteomes" id="UP000751190">
    <property type="component" value="Unassembled WGS sequence"/>
</dbReference>
<gene>
    <name evidence="3" type="ORF">KFE25_004134</name>
</gene>